<evidence type="ECO:0000256" key="7">
    <source>
        <dbReference type="ARBA" id="ARBA00023077"/>
    </source>
</evidence>
<dbReference type="InterPro" id="IPR023997">
    <property type="entry name" value="TonB-dep_OMP_SusC/RagA_CS"/>
</dbReference>
<dbReference type="Pfam" id="PF13715">
    <property type="entry name" value="CarbopepD_reg_2"/>
    <property type="match status" value="1"/>
</dbReference>
<dbReference type="Pfam" id="PF00593">
    <property type="entry name" value="TonB_dep_Rec_b-barrel"/>
    <property type="match status" value="1"/>
</dbReference>
<dbReference type="InterPro" id="IPR012910">
    <property type="entry name" value="Plug_dom"/>
</dbReference>
<dbReference type="PROSITE" id="PS52016">
    <property type="entry name" value="TONB_DEPENDENT_REC_3"/>
    <property type="match status" value="1"/>
</dbReference>
<dbReference type="InterPro" id="IPR000531">
    <property type="entry name" value="Beta-barrel_TonB"/>
</dbReference>
<evidence type="ECO:0000313" key="13">
    <source>
        <dbReference type="EMBL" id="EDO09695.1"/>
    </source>
</evidence>
<dbReference type="NCBIfam" id="TIGR04056">
    <property type="entry name" value="OMP_RagA_SusC"/>
    <property type="match status" value="1"/>
</dbReference>
<dbReference type="SUPFAM" id="SSF56935">
    <property type="entry name" value="Porins"/>
    <property type="match status" value="1"/>
</dbReference>
<gene>
    <name evidence="13" type="ORF">BACOVA_05559</name>
</gene>
<dbReference type="NCBIfam" id="TIGR04057">
    <property type="entry name" value="SusC_RagA_signa"/>
    <property type="match status" value="1"/>
</dbReference>
<evidence type="ECO:0000256" key="10">
    <source>
        <dbReference type="PROSITE-ProRule" id="PRU01360"/>
    </source>
</evidence>
<evidence type="ECO:0000256" key="4">
    <source>
        <dbReference type="ARBA" id="ARBA00022496"/>
    </source>
</evidence>
<organism evidence="13 14">
    <name type="scientific">Bacteroides ovatus (strain ATCC 8483 / DSM 1896 / JCM 5824 / BCRC 10623 / CCUG 4943 / NCTC 11153)</name>
    <dbReference type="NCBI Taxonomy" id="411476"/>
    <lineage>
        <taxon>Bacteria</taxon>
        <taxon>Pseudomonadati</taxon>
        <taxon>Bacteroidota</taxon>
        <taxon>Bacteroidia</taxon>
        <taxon>Bacteroidales</taxon>
        <taxon>Bacteroidaceae</taxon>
        <taxon>Bacteroides</taxon>
    </lineage>
</organism>
<dbReference type="GO" id="GO:0009279">
    <property type="term" value="C:cell outer membrane"/>
    <property type="evidence" value="ECO:0007669"/>
    <property type="project" value="UniProtKB-SubCell"/>
</dbReference>
<reference evidence="13 14" key="1">
    <citation type="submission" date="2007-03" db="EMBL/GenBank/DDBJ databases">
        <authorList>
            <person name="Fulton L."/>
            <person name="Clifton S."/>
            <person name="Fulton B."/>
            <person name="Xu J."/>
            <person name="Minx P."/>
            <person name="Pepin K.H."/>
            <person name="Johnson M."/>
            <person name="Thiruvilangam P."/>
            <person name="Bhonagiri V."/>
            <person name="Nash W.E."/>
            <person name="Mardis E.R."/>
            <person name="Wilson R.K."/>
        </authorList>
    </citation>
    <scope>NUCLEOTIDE SEQUENCE [LARGE SCALE GENOMIC DNA]</scope>
    <source>
        <strain evidence="14">ATCC 8483 / DSM 1896 / JCM 5824 / BCRC 10623 / CCUG 4943 / NCTC 11153</strain>
    </source>
</reference>
<dbReference type="Gene3D" id="2.40.170.20">
    <property type="entry name" value="TonB-dependent receptor, beta-barrel domain"/>
    <property type="match status" value="1"/>
</dbReference>
<comment type="caution">
    <text evidence="13">The sequence shown here is derived from an EMBL/GenBank/DDBJ whole genome shotgun (WGS) entry which is preliminary data.</text>
</comment>
<evidence type="ECO:0000313" key="14">
    <source>
        <dbReference type="Proteomes" id="UP000005475"/>
    </source>
</evidence>
<evidence type="ECO:0000256" key="1">
    <source>
        <dbReference type="ARBA" id="ARBA00004571"/>
    </source>
</evidence>
<protein>
    <submittedName>
        <fullName evidence="13">TonB-linked outer membrane protein, SusC/RagA family</fullName>
    </submittedName>
</protein>
<keyword evidence="4" id="KW-0406">Ion transport</keyword>
<reference evidence="14" key="2">
    <citation type="submission" date="2007-04" db="EMBL/GenBank/DDBJ databases">
        <title>Draft genome sequence of Bacteroides ovatus (ATCC 8483).</title>
        <authorList>
            <person name="Sudarsanam P."/>
            <person name="Ley R."/>
            <person name="Guruge J."/>
            <person name="Turnbaugh P.J."/>
            <person name="Mahowald M."/>
            <person name="Liep D."/>
            <person name="Gordon J."/>
        </authorList>
    </citation>
    <scope>NUCLEOTIDE SEQUENCE [LARGE SCALE GENOMIC DNA]</scope>
    <source>
        <strain evidence="14">ATCC 8483 / DSM 1896 / JCM 5824 / BCRC 10623 / CCUG 4943 / NCTC 11153</strain>
    </source>
</reference>
<evidence type="ECO:0000256" key="9">
    <source>
        <dbReference type="ARBA" id="ARBA00023237"/>
    </source>
</evidence>
<proteinExistence type="inferred from homology"/>
<dbReference type="InterPro" id="IPR036942">
    <property type="entry name" value="Beta-barrel_TonB_sf"/>
</dbReference>
<dbReference type="InterPro" id="IPR011662">
    <property type="entry name" value="Secretin/TonB_short_N"/>
</dbReference>
<keyword evidence="8 10" id="KW-0472">Membrane</keyword>
<keyword evidence="3 10" id="KW-1134">Transmembrane beta strand</keyword>
<keyword evidence="5 10" id="KW-0812">Transmembrane</keyword>
<name>A0AAN3D7K7_BACO1</name>
<dbReference type="SUPFAM" id="SSF49464">
    <property type="entry name" value="Carboxypeptidase regulatory domain-like"/>
    <property type="match status" value="1"/>
</dbReference>
<dbReference type="Proteomes" id="UP000005475">
    <property type="component" value="Unassembled WGS sequence"/>
</dbReference>
<keyword evidence="2 10" id="KW-0813">Transport</keyword>
<dbReference type="InterPro" id="IPR039426">
    <property type="entry name" value="TonB-dep_rcpt-like"/>
</dbReference>
<evidence type="ECO:0000256" key="11">
    <source>
        <dbReference type="RuleBase" id="RU003357"/>
    </source>
</evidence>
<accession>A0AAN3D7K7</accession>
<dbReference type="Pfam" id="PF07660">
    <property type="entry name" value="STN"/>
    <property type="match status" value="1"/>
</dbReference>
<dbReference type="Pfam" id="PF07715">
    <property type="entry name" value="Plug"/>
    <property type="match status" value="1"/>
</dbReference>
<sequence>MKKNHSFTALCPKYALNLKLPLVMRISLALLFAVVLQLSAEDGYAQRTRVAISMNNVSVEQVLNKIEETSDYVFLYNDKTIQKNRIVSVRNNSGKILNILDEVFKGTNITYTVVDKQIILSTNKLNVTEQEPTIQVKGTVKDTKGEPLIGVNVKVKGTTTGAITDFDGNFQIQAKKGAVLEISYIGYASQEVKVTDNKSLSIVMTEDTKVLNEVVVTALGIKRETKSLTYNVQQIGGDEVAKAKDMNVMSSLAGKVAGVNINASSSGIGGGARVVMRGTKSISGNNNALYVVDGVPLANISGEQPDDQYTGAGQSGDGLANFNADDIESISVLSGSAAAALYGSAAANGVVLITTKKGAVDKTRLTYSNNSTFYSPFRLPEFQNTYGSETGEWYSWASKLSSPTDYEVKDFFQTGYNVANTVSLTTGTQKNQTYVSVGAVNARGIIQNNDLDRYNFSVRNTTSMLNDKLTMDLSFMYSNVKEQNMLSQGEYANPLVPVYLFPRGDDFSKYQYYERYDVDRNIKTQFWPLKENGLSMQNPYWITNRNMYTNKKDRFLASGSLKYTITDWLNVSGRVKLDKETINSEKKMYASTLNVIAENSDKGAYVQSNKNTSQIYADAMLNINKYFYHDTWNLTASLGASLLDLDYKELNFGGGLLTIPNLFTSNNANVSGKLTYKNTNYHDRTNSLFGTFSLGYKGMVYVDGSLRNDWISALAGTNHSSILYPSIGASAILTNMFTMKSNIFSYAKIRLSYSEVGNAPERFRAITTYAVLGGLNTTSYFPIKDLKPERTHSWEGGFNLGLFDNKLTLDVTAYKTYTENQLFSPEISTTTGYSKLYVNAGKVTNKGIELALGFKQNIGPVDWKTTLLWSLNRNRIDQLLPEYTNEELGVTVHLDEMDVYSLGGAKQRLTVGGSMGDVYVNTMRTDEHGHIWMNSMTGALETDKNNYIYAGNTNPKYTLSWRNEFNWKGISLGFMLNARVGGIGVSATQAVMDYYGVSKTSAEARDNGGVKVNGQMIDAQTWYQTIGANGTGYVGSMYVYSMTNVRLGELTLGYDIPINKWCKWISGLNVSFVGRNLWMLYCKAPFDPESTASTGTYNQGMDYFMQPSLRSMGFSAKISF</sequence>
<feature type="domain" description="Secretin/TonB short N-terminal" evidence="12">
    <location>
        <begin position="72"/>
        <end position="123"/>
    </location>
</feature>
<dbReference type="InterPro" id="IPR037066">
    <property type="entry name" value="Plug_dom_sf"/>
</dbReference>
<evidence type="ECO:0000256" key="2">
    <source>
        <dbReference type="ARBA" id="ARBA00022448"/>
    </source>
</evidence>
<dbReference type="Gene3D" id="2.60.40.1120">
    <property type="entry name" value="Carboxypeptidase-like, regulatory domain"/>
    <property type="match status" value="1"/>
</dbReference>
<dbReference type="GO" id="GO:0006826">
    <property type="term" value="P:iron ion transport"/>
    <property type="evidence" value="ECO:0007669"/>
    <property type="project" value="UniProtKB-KW"/>
</dbReference>
<evidence type="ECO:0000256" key="6">
    <source>
        <dbReference type="ARBA" id="ARBA00023004"/>
    </source>
</evidence>
<dbReference type="Gene3D" id="2.170.130.10">
    <property type="entry name" value="TonB-dependent receptor, plug domain"/>
    <property type="match status" value="1"/>
</dbReference>
<dbReference type="InterPro" id="IPR008969">
    <property type="entry name" value="CarboxyPept-like_regulatory"/>
</dbReference>
<keyword evidence="7 11" id="KW-0798">TonB box</keyword>
<evidence type="ECO:0000256" key="8">
    <source>
        <dbReference type="ARBA" id="ARBA00023136"/>
    </source>
</evidence>
<comment type="similarity">
    <text evidence="10 11">Belongs to the TonB-dependent receptor family.</text>
</comment>
<keyword evidence="4" id="KW-0410">Iron transport</keyword>
<dbReference type="SMART" id="SM00965">
    <property type="entry name" value="STN"/>
    <property type="match status" value="1"/>
</dbReference>
<comment type="subcellular location">
    <subcellularLocation>
        <location evidence="1 10">Cell outer membrane</location>
        <topology evidence="1 10">Multi-pass membrane protein</topology>
    </subcellularLocation>
</comment>
<dbReference type="FunFam" id="2.60.40.1120:FF:000003">
    <property type="entry name" value="Outer membrane protein Omp121"/>
    <property type="match status" value="1"/>
</dbReference>
<keyword evidence="9 10" id="KW-0998">Cell outer membrane</keyword>
<evidence type="ECO:0000256" key="5">
    <source>
        <dbReference type="ARBA" id="ARBA00022692"/>
    </source>
</evidence>
<keyword evidence="6" id="KW-0408">Iron</keyword>
<dbReference type="InterPro" id="IPR023996">
    <property type="entry name" value="TonB-dep_OMP_SusC/RagA"/>
</dbReference>
<dbReference type="AlphaFoldDB" id="A0AAN3D7K7"/>
<evidence type="ECO:0000259" key="12">
    <source>
        <dbReference type="SMART" id="SM00965"/>
    </source>
</evidence>
<dbReference type="EMBL" id="AAXF02000054">
    <property type="protein sequence ID" value="EDO09695.1"/>
    <property type="molecule type" value="Genomic_DNA"/>
</dbReference>
<evidence type="ECO:0000256" key="3">
    <source>
        <dbReference type="ARBA" id="ARBA00022452"/>
    </source>
</evidence>